<evidence type="ECO:0000313" key="8">
    <source>
        <dbReference type="EMBL" id="BAM83241.1"/>
    </source>
</evidence>
<evidence type="ECO:0000256" key="5">
    <source>
        <dbReference type="ARBA" id="ARBA00022989"/>
    </source>
</evidence>
<comment type="subcellular location">
    <subcellularLocation>
        <location evidence="1">Membrane</location>
        <topology evidence="1">Multi-pass membrane protein</topology>
    </subcellularLocation>
</comment>
<dbReference type="EMBL" id="AP006502">
    <property type="protein sequence ID" value="BAM83241.1"/>
    <property type="molecule type" value="Genomic_DNA"/>
</dbReference>
<feature type="transmembrane region" description="Helical" evidence="7">
    <location>
        <begin position="380"/>
        <end position="397"/>
    </location>
</feature>
<keyword evidence="6 7" id="KW-0472">Membrane</keyword>
<dbReference type="OMA" id="IANIDYP"/>
<dbReference type="HOGENOM" id="CLU_608856_0_0_1"/>
<dbReference type="GeneID" id="16997944"/>
<feature type="transmembrane region" description="Helical" evidence="7">
    <location>
        <begin position="12"/>
        <end position="29"/>
    </location>
</feature>
<gene>
    <name evidence="8" type="ORF">CYME_CMT267C</name>
</gene>
<keyword evidence="3 8" id="KW-0808">Transferase</keyword>
<dbReference type="Proteomes" id="UP000007014">
    <property type="component" value="Chromosome 20"/>
</dbReference>
<protein>
    <submittedName>
        <fullName evidence="8">Similar to glycosyl transferase</fullName>
    </submittedName>
</protein>
<dbReference type="PANTHER" id="PTHR43867">
    <property type="entry name" value="CELLULOSE SYNTHASE CATALYTIC SUBUNIT A [UDP-FORMING]"/>
    <property type="match status" value="1"/>
</dbReference>
<dbReference type="OrthoDB" id="72851at2759"/>
<evidence type="ECO:0000313" key="9">
    <source>
        <dbReference type="Proteomes" id="UP000007014"/>
    </source>
</evidence>
<organism evidence="8 9">
    <name type="scientific">Cyanidioschyzon merolae (strain NIES-3377 / 10D)</name>
    <name type="common">Unicellular red alga</name>
    <dbReference type="NCBI Taxonomy" id="280699"/>
    <lineage>
        <taxon>Eukaryota</taxon>
        <taxon>Rhodophyta</taxon>
        <taxon>Bangiophyceae</taxon>
        <taxon>Cyanidiales</taxon>
        <taxon>Cyanidiaceae</taxon>
        <taxon>Cyanidioschyzon</taxon>
    </lineage>
</organism>
<keyword evidence="2" id="KW-0328">Glycosyltransferase</keyword>
<proteinExistence type="predicted"/>
<evidence type="ECO:0000256" key="2">
    <source>
        <dbReference type="ARBA" id="ARBA00022676"/>
    </source>
</evidence>
<dbReference type="GO" id="GO:0016757">
    <property type="term" value="F:glycosyltransferase activity"/>
    <property type="evidence" value="ECO:0007669"/>
    <property type="project" value="UniProtKB-KW"/>
</dbReference>
<dbReference type="KEGG" id="cme:CYME_CMT267C"/>
<feature type="transmembrane region" description="Helical" evidence="7">
    <location>
        <begin position="35"/>
        <end position="52"/>
    </location>
</feature>
<evidence type="ECO:0000256" key="6">
    <source>
        <dbReference type="ARBA" id="ARBA00023136"/>
    </source>
</evidence>
<dbReference type="RefSeq" id="XP_005539277.1">
    <property type="nucleotide sequence ID" value="XM_005539220.1"/>
</dbReference>
<evidence type="ECO:0000256" key="4">
    <source>
        <dbReference type="ARBA" id="ARBA00022692"/>
    </source>
</evidence>
<keyword evidence="9" id="KW-1185">Reference proteome</keyword>
<sequence>MLPETSNRRSRSVLLPLCVLGAGVVSFLWRPASRVYHIAAILLDAYLLAFLVRKKVTTKKIPEADIDTGSLPFFTLVVPCKNESGVICKTLQKLCFGLKYPVDSYRILVLDDHSTDGSFDRIHHWIRDTLRPLPVCQAIARPQHDIGGGKSGALNAALKYIFYEREQDVIISPKKRHIIGFLDADAQCDPRLLAALAAVFLSEDALVLQVLKKPIRWGSRSLLEDCQVADYMADWFVSSQRQIRRAGCASLRGNGMFFDEAVILHVADGRSALRGFFFNDQTTGDDVDMTCRLKIAGLKIHYIDDTYVMEELAPSWKALFQQRARWVYGGYRRYTDYLESLPCLWWNDPDELVEFCVLLAPIFLLPQFILSFWFNGNRAVWFHLAFLLVWGLGLMCQACASLRLALLGLIFSLHRIFFIYWTVVLCIWKPSECLPYWKTTRRVDMERGTP</sequence>
<keyword evidence="5 7" id="KW-1133">Transmembrane helix</keyword>
<accession>M1UXM1</accession>
<keyword evidence="4 7" id="KW-0812">Transmembrane</keyword>
<reference evidence="8 9" key="1">
    <citation type="journal article" date="2004" name="Nature">
        <title>Genome sequence of the ultrasmall unicellular red alga Cyanidioschyzon merolae 10D.</title>
        <authorList>
            <person name="Matsuzaki M."/>
            <person name="Misumi O."/>
            <person name="Shin-i T."/>
            <person name="Maruyama S."/>
            <person name="Takahara M."/>
            <person name="Miyagishima S."/>
            <person name="Mori T."/>
            <person name="Nishida K."/>
            <person name="Yagisawa F."/>
            <person name="Nishida K."/>
            <person name="Yoshida Y."/>
            <person name="Nishimura Y."/>
            <person name="Nakao S."/>
            <person name="Kobayashi T."/>
            <person name="Momoyama Y."/>
            <person name="Higashiyama T."/>
            <person name="Minoda A."/>
            <person name="Sano M."/>
            <person name="Nomoto H."/>
            <person name="Oishi K."/>
            <person name="Hayashi H."/>
            <person name="Ohta F."/>
            <person name="Nishizaka S."/>
            <person name="Haga S."/>
            <person name="Miura S."/>
            <person name="Morishita T."/>
            <person name="Kabeya Y."/>
            <person name="Terasawa K."/>
            <person name="Suzuki Y."/>
            <person name="Ishii Y."/>
            <person name="Asakawa S."/>
            <person name="Takano H."/>
            <person name="Ohta N."/>
            <person name="Kuroiwa H."/>
            <person name="Tanaka K."/>
            <person name="Shimizu N."/>
            <person name="Sugano S."/>
            <person name="Sato N."/>
            <person name="Nozaki H."/>
            <person name="Ogasawara N."/>
            <person name="Kohara Y."/>
            <person name="Kuroiwa T."/>
        </authorList>
    </citation>
    <scope>NUCLEOTIDE SEQUENCE [LARGE SCALE GENOMIC DNA]</scope>
    <source>
        <strain evidence="8 9">10D</strain>
    </source>
</reference>
<dbReference type="PANTHER" id="PTHR43867:SF2">
    <property type="entry name" value="CELLULOSE SYNTHASE CATALYTIC SUBUNIT A [UDP-FORMING]"/>
    <property type="match status" value="1"/>
</dbReference>
<evidence type="ECO:0000256" key="1">
    <source>
        <dbReference type="ARBA" id="ARBA00004141"/>
    </source>
</evidence>
<reference evidence="8 9" key="2">
    <citation type="journal article" date="2007" name="BMC Biol.">
        <title>A 100%-complete sequence reveals unusually simple genomic features in the hot-spring red alga Cyanidioschyzon merolae.</title>
        <authorList>
            <person name="Nozaki H."/>
            <person name="Takano H."/>
            <person name="Misumi O."/>
            <person name="Terasawa K."/>
            <person name="Matsuzaki M."/>
            <person name="Maruyama S."/>
            <person name="Nishida K."/>
            <person name="Yagisawa F."/>
            <person name="Yoshida Y."/>
            <person name="Fujiwara T."/>
            <person name="Takio S."/>
            <person name="Tamura K."/>
            <person name="Chung S.J."/>
            <person name="Nakamura S."/>
            <person name="Kuroiwa H."/>
            <person name="Tanaka K."/>
            <person name="Sato N."/>
            <person name="Kuroiwa T."/>
        </authorList>
    </citation>
    <scope>NUCLEOTIDE SEQUENCE [LARGE SCALE GENOMIC DNA]</scope>
    <source>
        <strain evidence="8 9">10D</strain>
    </source>
</reference>
<dbReference type="Gramene" id="CMT267CT">
    <property type="protein sequence ID" value="CMT267CT"/>
    <property type="gene ID" value="CMT267C"/>
</dbReference>
<dbReference type="Pfam" id="PF13641">
    <property type="entry name" value="Glyco_tranf_2_3"/>
    <property type="match status" value="1"/>
</dbReference>
<dbReference type="InterPro" id="IPR050321">
    <property type="entry name" value="Glycosyltr_2/OpgH_subfam"/>
</dbReference>
<feature type="transmembrane region" description="Helical" evidence="7">
    <location>
        <begin position="404"/>
        <end position="423"/>
    </location>
</feature>
<evidence type="ECO:0000256" key="7">
    <source>
        <dbReference type="SAM" id="Phobius"/>
    </source>
</evidence>
<dbReference type="AlphaFoldDB" id="M1UXM1"/>
<name>M1UXM1_CYAM1</name>
<dbReference type="SUPFAM" id="SSF53448">
    <property type="entry name" value="Nucleotide-diphospho-sugar transferases"/>
    <property type="match status" value="1"/>
</dbReference>
<dbReference type="Gene3D" id="3.90.550.10">
    <property type="entry name" value="Spore Coat Polysaccharide Biosynthesis Protein SpsA, Chain A"/>
    <property type="match status" value="1"/>
</dbReference>
<dbReference type="GO" id="GO:0016020">
    <property type="term" value="C:membrane"/>
    <property type="evidence" value="ECO:0007669"/>
    <property type="project" value="UniProtKB-SubCell"/>
</dbReference>
<dbReference type="InterPro" id="IPR029044">
    <property type="entry name" value="Nucleotide-diphossugar_trans"/>
</dbReference>
<evidence type="ECO:0000256" key="3">
    <source>
        <dbReference type="ARBA" id="ARBA00022679"/>
    </source>
</evidence>
<feature type="transmembrane region" description="Helical" evidence="7">
    <location>
        <begin position="352"/>
        <end position="374"/>
    </location>
</feature>